<comment type="caution">
    <text evidence="2">The sequence shown here is derived from an EMBL/GenBank/DDBJ whole genome shotgun (WGS) entry which is preliminary data.</text>
</comment>
<evidence type="ECO:0008006" key="4">
    <source>
        <dbReference type="Google" id="ProtNLM"/>
    </source>
</evidence>
<organism evidence="2 3">
    <name type="scientific">Hevea brasiliensis</name>
    <name type="common">Para rubber tree</name>
    <name type="synonym">Siphonia brasiliensis</name>
    <dbReference type="NCBI Taxonomy" id="3981"/>
    <lineage>
        <taxon>Eukaryota</taxon>
        <taxon>Viridiplantae</taxon>
        <taxon>Streptophyta</taxon>
        <taxon>Embryophyta</taxon>
        <taxon>Tracheophyta</taxon>
        <taxon>Spermatophyta</taxon>
        <taxon>Magnoliopsida</taxon>
        <taxon>eudicotyledons</taxon>
        <taxon>Gunneridae</taxon>
        <taxon>Pentapetalae</taxon>
        <taxon>rosids</taxon>
        <taxon>fabids</taxon>
        <taxon>Malpighiales</taxon>
        <taxon>Euphorbiaceae</taxon>
        <taxon>Crotonoideae</taxon>
        <taxon>Micrandreae</taxon>
        <taxon>Hevea</taxon>
    </lineage>
</organism>
<sequence>MVDKIRYYKTRGDWQHRRLVNNNTEVRQMWEEGLNLNGLKLFIEFKENNGGDQRELSNTMPPINSNEIENMQTQVSNEIENVHTQDRNKNEKVHSEVRNESVPTYVRIKNVAPHVDDNSDEEFHLSNEIEESSKDESLVERIKTDDEDYMIVMQNRKALKASHGGNVQVDRNLATSGHVSDYEDSEDDGFDTPYSSDENDLVETIKRKRKKFDVYNPNFKLQHERTFYVKRYNGDHSCFKSLCNKQANAKWVAKEFMERFRRNLDYGIDDMRKVWARYIKVGLL</sequence>
<name>A0A6A6N1L7_HEVBR</name>
<evidence type="ECO:0000313" key="3">
    <source>
        <dbReference type="Proteomes" id="UP000467840"/>
    </source>
</evidence>
<dbReference type="AlphaFoldDB" id="A0A6A6N1L7"/>
<evidence type="ECO:0000256" key="1">
    <source>
        <dbReference type="SAM" id="MobiDB-lite"/>
    </source>
</evidence>
<dbReference type="EMBL" id="JAAGAX010000003">
    <property type="protein sequence ID" value="KAF2318466.1"/>
    <property type="molecule type" value="Genomic_DNA"/>
</dbReference>
<reference evidence="2 3" key="1">
    <citation type="journal article" date="2020" name="Mol. Plant">
        <title>The Chromosome-Based Rubber Tree Genome Provides New Insights into Spurge Genome Evolution and Rubber Biosynthesis.</title>
        <authorList>
            <person name="Liu J."/>
            <person name="Shi C."/>
            <person name="Shi C.C."/>
            <person name="Li W."/>
            <person name="Zhang Q.J."/>
            <person name="Zhang Y."/>
            <person name="Li K."/>
            <person name="Lu H.F."/>
            <person name="Shi C."/>
            <person name="Zhu S.T."/>
            <person name="Xiao Z.Y."/>
            <person name="Nan H."/>
            <person name="Yue Y."/>
            <person name="Zhu X.G."/>
            <person name="Wu Y."/>
            <person name="Hong X.N."/>
            <person name="Fan G.Y."/>
            <person name="Tong Y."/>
            <person name="Zhang D."/>
            <person name="Mao C.L."/>
            <person name="Liu Y.L."/>
            <person name="Hao S.J."/>
            <person name="Liu W.Q."/>
            <person name="Lv M.Q."/>
            <person name="Zhang H.B."/>
            <person name="Liu Y."/>
            <person name="Hu-Tang G.R."/>
            <person name="Wang J.P."/>
            <person name="Wang J.H."/>
            <person name="Sun Y.H."/>
            <person name="Ni S.B."/>
            <person name="Chen W.B."/>
            <person name="Zhang X.C."/>
            <person name="Jiao Y.N."/>
            <person name="Eichler E.E."/>
            <person name="Li G.H."/>
            <person name="Liu X."/>
            <person name="Gao L.Z."/>
        </authorList>
    </citation>
    <scope>NUCLEOTIDE SEQUENCE [LARGE SCALE GENOMIC DNA]</scope>
    <source>
        <strain evidence="3">cv. GT1</strain>
        <tissue evidence="2">Leaf</tissue>
    </source>
</reference>
<keyword evidence="3" id="KW-1185">Reference proteome</keyword>
<evidence type="ECO:0000313" key="2">
    <source>
        <dbReference type="EMBL" id="KAF2318466.1"/>
    </source>
</evidence>
<gene>
    <name evidence="2" type="ORF">GH714_008012</name>
</gene>
<feature type="region of interest" description="Disordered" evidence="1">
    <location>
        <begin position="177"/>
        <end position="196"/>
    </location>
</feature>
<proteinExistence type="predicted"/>
<protein>
    <recommendedName>
        <fullName evidence="4">Transposase MuDR plant domain-containing protein</fullName>
    </recommendedName>
</protein>
<accession>A0A6A6N1L7</accession>
<dbReference type="Proteomes" id="UP000467840">
    <property type="component" value="Chromosome 10"/>
</dbReference>